<gene>
    <name evidence="1" type="ORF">S01H4_64316</name>
</gene>
<sequence>PRRADAILHRTPAGRKLFCKACMEEELPAEADDGAESDAD</sequence>
<protein>
    <submittedName>
        <fullName evidence="1">Uncharacterized protein</fullName>
    </submittedName>
</protein>
<feature type="non-terminal residue" evidence="1">
    <location>
        <position position="1"/>
    </location>
</feature>
<evidence type="ECO:0000313" key="1">
    <source>
        <dbReference type="EMBL" id="GAH09302.1"/>
    </source>
</evidence>
<name>X1CNE1_9ZZZZ</name>
<dbReference type="AlphaFoldDB" id="X1CNE1"/>
<reference evidence="1" key="1">
    <citation type="journal article" date="2014" name="Front. Microbiol.">
        <title>High frequency of phylogenetically diverse reductive dehalogenase-homologous genes in deep subseafloor sedimentary metagenomes.</title>
        <authorList>
            <person name="Kawai M."/>
            <person name="Futagami T."/>
            <person name="Toyoda A."/>
            <person name="Takaki Y."/>
            <person name="Nishi S."/>
            <person name="Hori S."/>
            <person name="Arai W."/>
            <person name="Tsubouchi T."/>
            <person name="Morono Y."/>
            <person name="Uchiyama I."/>
            <person name="Ito T."/>
            <person name="Fujiyama A."/>
            <person name="Inagaki F."/>
            <person name="Takami H."/>
        </authorList>
    </citation>
    <scope>NUCLEOTIDE SEQUENCE</scope>
    <source>
        <strain evidence="1">Expedition CK06-06</strain>
    </source>
</reference>
<dbReference type="EMBL" id="BART01038958">
    <property type="protein sequence ID" value="GAH09302.1"/>
    <property type="molecule type" value="Genomic_DNA"/>
</dbReference>
<proteinExistence type="predicted"/>
<organism evidence="1">
    <name type="scientific">marine sediment metagenome</name>
    <dbReference type="NCBI Taxonomy" id="412755"/>
    <lineage>
        <taxon>unclassified sequences</taxon>
        <taxon>metagenomes</taxon>
        <taxon>ecological metagenomes</taxon>
    </lineage>
</organism>
<accession>X1CNE1</accession>
<comment type="caution">
    <text evidence="1">The sequence shown here is derived from an EMBL/GenBank/DDBJ whole genome shotgun (WGS) entry which is preliminary data.</text>
</comment>